<feature type="chain" id="PRO_5015479881" description="Glycoside-hydrolase family GH114 TIM-barrel domain-containing protein" evidence="1">
    <location>
        <begin position="28"/>
        <end position="280"/>
    </location>
</feature>
<feature type="signal peptide" evidence="1">
    <location>
        <begin position="1"/>
        <end position="27"/>
    </location>
</feature>
<proteinExistence type="predicted"/>
<dbReference type="PANTHER" id="PTHR35273:SF2">
    <property type="entry name" value="ALPHA-GALACTOSIDASE"/>
    <property type="match status" value="1"/>
</dbReference>
<evidence type="ECO:0000259" key="2">
    <source>
        <dbReference type="Pfam" id="PF03537"/>
    </source>
</evidence>
<evidence type="ECO:0000256" key="1">
    <source>
        <dbReference type="SAM" id="SignalP"/>
    </source>
</evidence>
<dbReference type="InterPro" id="IPR017853">
    <property type="entry name" value="GH"/>
</dbReference>
<evidence type="ECO:0000313" key="3">
    <source>
        <dbReference type="EMBL" id="PRD54944.1"/>
    </source>
</evidence>
<dbReference type="OrthoDB" id="505502at2"/>
<comment type="caution">
    <text evidence="3">The sequence shown here is derived from an EMBL/GenBank/DDBJ whole genome shotgun (WGS) entry which is preliminary data.</text>
</comment>
<dbReference type="SUPFAM" id="SSF51445">
    <property type="entry name" value="(Trans)glycosidases"/>
    <property type="match status" value="1"/>
</dbReference>
<evidence type="ECO:0000313" key="4">
    <source>
        <dbReference type="Proteomes" id="UP000238563"/>
    </source>
</evidence>
<dbReference type="PANTHER" id="PTHR35273">
    <property type="entry name" value="ALPHA-1,4 POLYGALACTOSAMINIDASE, PUTATIVE (AFU_ORTHOLOGUE AFUA_3G07890)-RELATED"/>
    <property type="match status" value="1"/>
</dbReference>
<organism evidence="3 4">
    <name type="scientific">Phyllobacterium myrsinacearum</name>
    <dbReference type="NCBI Taxonomy" id="28101"/>
    <lineage>
        <taxon>Bacteria</taxon>
        <taxon>Pseudomonadati</taxon>
        <taxon>Pseudomonadota</taxon>
        <taxon>Alphaproteobacteria</taxon>
        <taxon>Hyphomicrobiales</taxon>
        <taxon>Phyllobacteriaceae</taxon>
        <taxon>Phyllobacterium</taxon>
    </lineage>
</organism>
<dbReference type="Gene3D" id="3.20.20.70">
    <property type="entry name" value="Aldolase class I"/>
    <property type="match status" value="1"/>
</dbReference>
<reference evidence="3 4" key="1">
    <citation type="submission" date="2018-02" db="EMBL/GenBank/DDBJ databases">
        <title>The draft genome of Phyllobacterium myrsinacearum DSM5892.</title>
        <authorList>
            <person name="Li L."/>
            <person name="Liu L."/>
            <person name="Zhang X."/>
            <person name="Wang T."/>
        </authorList>
    </citation>
    <scope>NUCLEOTIDE SEQUENCE [LARGE SCALE GENOMIC DNA]</scope>
    <source>
        <strain evidence="3 4">DSM 5892</strain>
    </source>
</reference>
<dbReference type="RefSeq" id="WP_105733174.1">
    <property type="nucleotide sequence ID" value="NZ_PVBT01000002.1"/>
</dbReference>
<dbReference type="Proteomes" id="UP000238563">
    <property type="component" value="Unassembled WGS sequence"/>
</dbReference>
<dbReference type="EMBL" id="PVBT01000002">
    <property type="protein sequence ID" value="PRD54944.1"/>
    <property type="molecule type" value="Genomic_DNA"/>
</dbReference>
<name>A0A2S9JP17_9HYPH</name>
<feature type="domain" description="Glycoside-hydrolase family GH114 TIM-barrel" evidence="2">
    <location>
        <begin position="36"/>
        <end position="240"/>
    </location>
</feature>
<gene>
    <name evidence="3" type="ORF">C5750_07010</name>
</gene>
<keyword evidence="1" id="KW-0732">Signal</keyword>
<dbReference type="Pfam" id="PF03537">
    <property type="entry name" value="Glyco_hydro_114"/>
    <property type="match status" value="1"/>
</dbReference>
<keyword evidence="4" id="KW-1185">Reference proteome</keyword>
<protein>
    <recommendedName>
        <fullName evidence="2">Glycoside-hydrolase family GH114 TIM-barrel domain-containing protein</fullName>
    </recommendedName>
</protein>
<sequence length="280" mass="31033">MRVLWFRKAVLAIVATSNIVFSVNAQAVTLPPAHGQFDYQLGGEYTPLNQVAVVVRDRRVTPVPGKYNICYVNTFQTQPADADWWKSNHPELLVKKNGEYVTDPKWEDEYLMDTSTETKRSALIAIVGPWIDKCAADGFNAVEPDNLDSFARSKGVLTEASNKEFAKLLVNRAHSAKLAIAQKNTSSLVSIGASQIGFDFAIVEECQVFSECDAYSGGYGNLVYEIEYNDNDKDANGAPVDPISFFNAACAARGKTSSIIYRDRKVVPSSSPQYEYKWCK</sequence>
<accession>A0A2S9JP17</accession>
<dbReference type="AlphaFoldDB" id="A0A2S9JP17"/>
<dbReference type="InterPro" id="IPR013785">
    <property type="entry name" value="Aldolase_TIM"/>
</dbReference>
<dbReference type="InterPro" id="IPR004352">
    <property type="entry name" value="GH114_TIM-barrel"/>
</dbReference>